<dbReference type="EMBL" id="QGKY02000094">
    <property type="protein sequence ID" value="KAF2601372.1"/>
    <property type="molecule type" value="Genomic_DNA"/>
</dbReference>
<organism evidence="1">
    <name type="scientific">Brassica cretica</name>
    <name type="common">Mustard</name>
    <dbReference type="NCBI Taxonomy" id="69181"/>
    <lineage>
        <taxon>Eukaryota</taxon>
        <taxon>Viridiplantae</taxon>
        <taxon>Streptophyta</taxon>
        <taxon>Embryophyta</taxon>
        <taxon>Tracheophyta</taxon>
        <taxon>Spermatophyta</taxon>
        <taxon>Magnoliopsida</taxon>
        <taxon>eudicotyledons</taxon>
        <taxon>Gunneridae</taxon>
        <taxon>Pentapetalae</taxon>
        <taxon>rosids</taxon>
        <taxon>malvids</taxon>
        <taxon>Brassicales</taxon>
        <taxon>Brassicaceae</taxon>
        <taxon>Brassiceae</taxon>
        <taxon>Brassica</taxon>
    </lineage>
</organism>
<comment type="caution">
    <text evidence="1">The sequence shown here is derived from an EMBL/GenBank/DDBJ whole genome shotgun (WGS) entry which is preliminary data.</text>
</comment>
<accession>A0A8S9L5B0</accession>
<proteinExistence type="predicted"/>
<protein>
    <submittedName>
        <fullName evidence="1">Uncharacterized protein</fullName>
    </submittedName>
</protein>
<name>A0A8S9L5B0_BRACR</name>
<gene>
    <name evidence="1" type="ORF">F2Q70_00025945</name>
</gene>
<evidence type="ECO:0000313" key="1">
    <source>
        <dbReference type="EMBL" id="KAF2601372.1"/>
    </source>
</evidence>
<reference evidence="1" key="1">
    <citation type="submission" date="2019-12" db="EMBL/GenBank/DDBJ databases">
        <title>Genome sequencing and annotation of Brassica cretica.</title>
        <authorList>
            <person name="Studholme D.J."/>
            <person name="Sarris P.F."/>
        </authorList>
    </citation>
    <scope>NUCLEOTIDE SEQUENCE</scope>
    <source>
        <strain evidence="1">PFS-102/07</strain>
        <tissue evidence="1">Leaf</tissue>
    </source>
</reference>
<dbReference type="AlphaFoldDB" id="A0A8S9L5B0"/>
<sequence length="62" mass="6673">MVATLVLIQDENGNLHDPDDHLRYEVGHRLDDQGPVIPDLEAVNLQAANVENAAANAQATLS</sequence>